<dbReference type="EMBL" id="BMHE01000043">
    <property type="protein sequence ID" value="GGA03188.1"/>
    <property type="molecule type" value="Genomic_DNA"/>
</dbReference>
<sequence length="428" mass="49496">MLHPFMGIEEWDRVGLSVEESARRLQRIAYMDRGLMRMEAGFMIATPEYEVKGALSRMVWQDASHHDELRSRCKQLRMSVVAFDKCQDAALKELLDRSLEAESTWIRLKVLFEVIKPAQIAAIRSYMSLAQPLVDEPTLALFKRQLPKREDQVAWGISTIAELSQAAKEDELAYAVKWKGYMEALLRAAGGIEGTDKREEIAEALILKTRPFEVPQQSTRDSRFVSAIKKHKDQHFADSDQGRLEQMMFTRFFEMSPAEGVAYVHFTTEGKPWAFYYDTARHLWDEVRHAWFGEAALRKNGYDIYEVPNWTGWYDMTAQLFENDEAYTHLTIAIEKAAMKYPPGKREEWEFCRDIAKDPLMTTFQDFDWADEVVHASFGQRWIIDEVHHGDNRAAKEAAAATVTKRLAYMKNYEDDAPQKANRFAGGY</sequence>
<evidence type="ECO:0008006" key="3">
    <source>
        <dbReference type="Google" id="ProtNLM"/>
    </source>
</evidence>
<organism evidence="1 2">
    <name type="scientific">Paenibacillus marchantiophytorum</name>
    <dbReference type="NCBI Taxonomy" id="1619310"/>
    <lineage>
        <taxon>Bacteria</taxon>
        <taxon>Bacillati</taxon>
        <taxon>Bacillota</taxon>
        <taxon>Bacilli</taxon>
        <taxon>Bacillales</taxon>
        <taxon>Paenibacillaceae</taxon>
        <taxon>Paenibacillus</taxon>
    </lineage>
</organism>
<keyword evidence="2" id="KW-1185">Reference proteome</keyword>
<dbReference type="Proteomes" id="UP000615455">
    <property type="component" value="Unassembled WGS sequence"/>
</dbReference>
<accession>A0ABQ1F8B0</accession>
<reference evidence="2" key="1">
    <citation type="journal article" date="2019" name="Int. J. Syst. Evol. Microbiol.">
        <title>The Global Catalogue of Microorganisms (GCM) 10K type strain sequencing project: providing services to taxonomists for standard genome sequencing and annotation.</title>
        <authorList>
            <consortium name="The Broad Institute Genomics Platform"/>
            <consortium name="The Broad Institute Genome Sequencing Center for Infectious Disease"/>
            <person name="Wu L."/>
            <person name="Ma J."/>
        </authorList>
    </citation>
    <scope>NUCLEOTIDE SEQUENCE [LARGE SCALE GENOMIC DNA]</scope>
    <source>
        <strain evidence="2">CGMCC 1.15043</strain>
    </source>
</reference>
<evidence type="ECO:0000313" key="2">
    <source>
        <dbReference type="Proteomes" id="UP000615455"/>
    </source>
</evidence>
<protein>
    <recommendedName>
        <fullName evidence="3">DUF455 family protein</fullName>
    </recommendedName>
</protein>
<evidence type="ECO:0000313" key="1">
    <source>
        <dbReference type="EMBL" id="GGA03188.1"/>
    </source>
</evidence>
<gene>
    <name evidence="1" type="ORF">GCM10008018_56580</name>
</gene>
<name>A0ABQ1F8B0_9BACL</name>
<comment type="caution">
    <text evidence="1">The sequence shown here is derived from an EMBL/GenBank/DDBJ whole genome shotgun (WGS) entry which is preliminary data.</text>
</comment>
<proteinExistence type="predicted"/>
<dbReference type="RefSeq" id="WP_189018247.1">
    <property type="nucleotide sequence ID" value="NZ_BMHE01000043.1"/>
</dbReference>